<name>A0A101CFQ1_9FLAO</name>
<dbReference type="Proteomes" id="UP000054388">
    <property type="component" value="Unassembled WGS sequence"/>
</dbReference>
<sequence>MKVLHKTLFLIIILFAIRIFASPQIPDYIIYKGDTIPTYNLILEQFLQKKNPNEEKLFGLSFRSSENIGVSTNCWRGYQAIYEIIDNKLYLTNIISCGELYEKSKINLSDSPQTHLIFLVY</sequence>
<organism evidence="1 2">
    <name type="scientific">Chryseobacterium aquaticum subsp. greenlandense</name>
    <dbReference type="NCBI Taxonomy" id="345663"/>
    <lineage>
        <taxon>Bacteria</taxon>
        <taxon>Pseudomonadati</taxon>
        <taxon>Bacteroidota</taxon>
        <taxon>Flavobacteriia</taxon>
        <taxon>Flavobacteriales</taxon>
        <taxon>Weeksellaceae</taxon>
        <taxon>Chryseobacterium group</taxon>
        <taxon>Chryseobacterium</taxon>
    </lineage>
</organism>
<evidence type="ECO:0000313" key="1">
    <source>
        <dbReference type="EMBL" id="KUJ55339.1"/>
    </source>
</evidence>
<dbReference type="EMBL" id="LMAI01000007">
    <property type="protein sequence ID" value="KUJ55339.1"/>
    <property type="molecule type" value="Genomic_DNA"/>
</dbReference>
<dbReference type="RefSeq" id="WP_059137248.1">
    <property type="nucleotide sequence ID" value="NZ_LMAI01000007.1"/>
</dbReference>
<evidence type="ECO:0000313" key="2">
    <source>
        <dbReference type="Proteomes" id="UP000054388"/>
    </source>
</evidence>
<comment type="caution">
    <text evidence="1">The sequence shown here is derived from an EMBL/GenBank/DDBJ whole genome shotgun (WGS) entry which is preliminary data.</text>
</comment>
<accession>A0A101CFQ1</accession>
<dbReference type="AlphaFoldDB" id="A0A101CFQ1"/>
<gene>
    <name evidence="1" type="ORF">AR686_13260</name>
</gene>
<proteinExistence type="predicted"/>
<protein>
    <submittedName>
        <fullName evidence="1">Uncharacterized protein</fullName>
    </submittedName>
</protein>
<reference evidence="1 2" key="1">
    <citation type="submission" date="2015-10" db="EMBL/GenBank/DDBJ databases">
        <title>Genome sequence of Chryseobacterium greenlandense.</title>
        <authorList>
            <person name="Newman J."/>
            <person name="Fischer K."/>
            <person name="Miller J."/>
        </authorList>
    </citation>
    <scope>NUCLEOTIDE SEQUENCE [LARGE SCALE GENOMIC DNA]</scope>
    <source>
        <strain evidence="1 2">UMB34</strain>
    </source>
</reference>